<feature type="transmembrane region" description="Helical" evidence="1">
    <location>
        <begin position="95"/>
        <end position="117"/>
    </location>
</feature>
<dbReference type="InterPro" id="IPR000620">
    <property type="entry name" value="EamA_dom"/>
</dbReference>
<proteinExistence type="predicted"/>
<feature type="domain" description="EamA" evidence="2">
    <location>
        <begin position="6"/>
        <end position="140"/>
    </location>
</feature>
<comment type="caution">
    <text evidence="3">The sequence shown here is derived from an EMBL/GenBank/DDBJ whole genome shotgun (WGS) entry which is preliminary data.</text>
</comment>
<dbReference type="SUPFAM" id="SSF103481">
    <property type="entry name" value="Multidrug resistance efflux transporter EmrE"/>
    <property type="match status" value="2"/>
</dbReference>
<dbReference type="RefSeq" id="WP_058471015.1">
    <property type="nucleotide sequence ID" value="NZ_CAAAIC010000003.1"/>
</dbReference>
<dbReference type="InterPro" id="IPR037185">
    <property type="entry name" value="EmrE-like"/>
</dbReference>
<feature type="transmembrane region" description="Helical" evidence="1">
    <location>
        <begin position="124"/>
        <end position="143"/>
    </location>
</feature>
<dbReference type="AlphaFoldDB" id="A0A0W0VBJ0"/>
<feature type="transmembrane region" description="Helical" evidence="1">
    <location>
        <begin position="175"/>
        <end position="197"/>
    </location>
</feature>
<dbReference type="Pfam" id="PF00892">
    <property type="entry name" value="EamA"/>
    <property type="match status" value="2"/>
</dbReference>
<dbReference type="PANTHER" id="PTHR22911:SF137">
    <property type="entry name" value="SOLUTE CARRIER FAMILY 35 MEMBER G2-RELATED"/>
    <property type="match status" value="1"/>
</dbReference>
<feature type="transmembrane region" description="Helical" evidence="1">
    <location>
        <begin position="209"/>
        <end position="229"/>
    </location>
</feature>
<evidence type="ECO:0000313" key="4">
    <source>
        <dbReference type="Proteomes" id="UP000055035"/>
    </source>
</evidence>
<dbReference type="GO" id="GO:0016020">
    <property type="term" value="C:membrane"/>
    <property type="evidence" value="ECO:0007669"/>
    <property type="project" value="InterPro"/>
</dbReference>
<protein>
    <submittedName>
        <fullName evidence="3">Integral membrane protein</fullName>
    </submittedName>
</protein>
<evidence type="ECO:0000256" key="1">
    <source>
        <dbReference type="SAM" id="Phobius"/>
    </source>
</evidence>
<evidence type="ECO:0000313" key="3">
    <source>
        <dbReference type="EMBL" id="KTD17238.1"/>
    </source>
</evidence>
<keyword evidence="1" id="KW-0472">Membrane</keyword>
<feature type="transmembrane region" description="Helical" evidence="1">
    <location>
        <begin position="241"/>
        <end position="259"/>
    </location>
</feature>
<dbReference type="Proteomes" id="UP000055035">
    <property type="component" value="Unassembled WGS sequence"/>
</dbReference>
<accession>A0A0W0VBJ0</accession>
<gene>
    <name evidence="3" type="ORF">Ljor_1544</name>
</gene>
<evidence type="ECO:0000259" key="2">
    <source>
        <dbReference type="Pfam" id="PF00892"/>
    </source>
</evidence>
<reference evidence="3 4" key="1">
    <citation type="submission" date="2015-11" db="EMBL/GenBank/DDBJ databases">
        <title>Genomic analysis of 38 Legionella species identifies large and diverse effector repertoires.</title>
        <authorList>
            <person name="Burstein D."/>
            <person name="Amaro F."/>
            <person name="Zusman T."/>
            <person name="Lifshitz Z."/>
            <person name="Cohen O."/>
            <person name="Gilbert J.A."/>
            <person name="Pupko T."/>
            <person name="Shuman H.A."/>
            <person name="Segal G."/>
        </authorList>
    </citation>
    <scope>NUCLEOTIDE SEQUENCE [LARGE SCALE GENOMIC DNA]</scope>
    <source>
        <strain evidence="3 4">BL-540</strain>
    </source>
</reference>
<feature type="transmembrane region" description="Helical" evidence="1">
    <location>
        <begin position="265"/>
        <end position="283"/>
    </location>
</feature>
<feature type="transmembrane region" description="Helical" evidence="1">
    <location>
        <begin position="71"/>
        <end position="89"/>
    </location>
</feature>
<keyword evidence="1" id="KW-0812">Transmembrane</keyword>
<organism evidence="3 4">
    <name type="scientific">Legionella jordanis</name>
    <dbReference type="NCBI Taxonomy" id="456"/>
    <lineage>
        <taxon>Bacteria</taxon>
        <taxon>Pseudomonadati</taxon>
        <taxon>Pseudomonadota</taxon>
        <taxon>Gammaproteobacteria</taxon>
        <taxon>Legionellales</taxon>
        <taxon>Legionellaceae</taxon>
        <taxon>Legionella</taxon>
    </lineage>
</organism>
<dbReference type="Gene3D" id="1.10.3730.20">
    <property type="match status" value="1"/>
</dbReference>
<keyword evidence="4" id="KW-1185">Reference proteome</keyword>
<dbReference type="PATRIC" id="fig|456.5.peg.1650"/>
<feature type="transmembrane region" description="Helical" evidence="1">
    <location>
        <begin position="7"/>
        <end position="26"/>
    </location>
</feature>
<feature type="transmembrane region" description="Helical" evidence="1">
    <location>
        <begin position="149"/>
        <end position="168"/>
    </location>
</feature>
<dbReference type="EMBL" id="LNYJ01000011">
    <property type="protein sequence ID" value="KTD17238.1"/>
    <property type="molecule type" value="Genomic_DNA"/>
</dbReference>
<keyword evidence="1" id="KW-1133">Transmembrane helix</keyword>
<sequence>MSVKNYGAFYATLSGLFFGLIGYFGVSIMNAHVSVNNMLFWRFLVSGLFIILLLTPNLKSLQIGIKEIGKISFYGAAFYGTCSILYFLATEYIGSGLAMVIFFTYPSIVLLINFAFFKQTISKIYYLSLTIIFSGMLLMINGSKVHFDLIGVGLSLLSAILYAMYLIVSKNCKAPALVSTLFVSLGAMLVSLFAALWENSFFLPLNVDVWFNICGIGVVCTALPIVFLLEGLKHISSLQASILSVLEPVFVVIFGILLLGEKINITQASGVVILLAGALLSLLSNRFER</sequence>
<dbReference type="PANTHER" id="PTHR22911">
    <property type="entry name" value="ACYL-MALONYL CONDENSING ENZYME-RELATED"/>
    <property type="match status" value="1"/>
</dbReference>
<name>A0A0W0VBJ0_9GAMM</name>
<feature type="transmembrane region" description="Helical" evidence="1">
    <location>
        <begin position="38"/>
        <end position="59"/>
    </location>
</feature>
<feature type="domain" description="EamA" evidence="2">
    <location>
        <begin position="150"/>
        <end position="282"/>
    </location>
</feature>